<dbReference type="GO" id="GO:0000150">
    <property type="term" value="F:DNA strand exchange activity"/>
    <property type="evidence" value="ECO:0007669"/>
    <property type="project" value="InterPro"/>
</dbReference>
<feature type="domain" description="Recombinase" evidence="1">
    <location>
        <begin position="185"/>
        <end position="322"/>
    </location>
</feature>
<dbReference type="Pfam" id="PF00239">
    <property type="entry name" value="Resolvase"/>
    <property type="match status" value="1"/>
</dbReference>
<dbReference type="Proteomes" id="UP000003597">
    <property type="component" value="Unassembled WGS sequence"/>
</dbReference>
<reference evidence="2 3" key="1">
    <citation type="submission" date="2011-08" db="EMBL/GenBank/DDBJ databases">
        <authorList>
            <person name="Weinstock G."/>
            <person name="Sodergren E."/>
            <person name="Clifton S."/>
            <person name="Fulton L."/>
            <person name="Fulton B."/>
            <person name="Courtney L."/>
            <person name="Fronick C."/>
            <person name="Harrison M."/>
            <person name="Strong C."/>
            <person name="Farmer C."/>
            <person name="Delahaunty K."/>
            <person name="Markovic C."/>
            <person name="Hall O."/>
            <person name="Minx P."/>
            <person name="Tomlinson C."/>
            <person name="Mitreva M."/>
            <person name="Hou S."/>
            <person name="Chen J."/>
            <person name="Wollam A."/>
            <person name="Pepin K.H."/>
            <person name="Johnson M."/>
            <person name="Bhonagiri V."/>
            <person name="Zhang X."/>
            <person name="Suruliraj S."/>
            <person name="Warren W."/>
            <person name="Chinwalla A."/>
            <person name="Mardis E.R."/>
            <person name="Wilson R.K."/>
        </authorList>
    </citation>
    <scope>NUCLEOTIDE SEQUENCE [LARGE SCALE GENOMIC DNA]</scope>
    <source>
        <strain evidence="2 3">ATCC 33091</strain>
    </source>
</reference>
<gene>
    <name evidence="2" type="ORF">HMPREF0557_02251</name>
</gene>
<dbReference type="EMBL" id="AGCN01000033">
    <property type="protein sequence ID" value="EHN60737.1"/>
    <property type="molecule type" value="Genomic_DNA"/>
</dbReference>
<comment type="caution">
    <text evidence="2">The sequence shown here is derived from an EMBL/GenBank/DDBJ whole genome shotgun (WGS) entry which is preliminary data.</text>
</comment>
<proteinExistence type="predicted"/>
<dbReference type="AlphaFoldDB" id="A0AB72Z7G6"/>
<dbReference type="Pfam" id="PF07508">
    <property type="entry name" value="Recombinase"/>
    <property type="match status" value="1"/>
</dbReference>
<evidence type="ECO:0000259" key="1">
    <source>
        <dbReference type="PROSITE" id="PS51737"/>
    </source>
</evidence>
<dbReference type="SUPFAM" id="SSF53041">
    <property type="entry name" value="Resolvase-like"/>
    <property type="match status" value="1"/>
</dbReference>
<accession>A0AB72Z7G6</accession>
<dbReference type="InterPro" id="IPR036162">
    <property type="entry name" value="Resolvase-like_N_sf"/>
</dbReference>
<dbReference type="Gene3D" id="3.40.50.1390">
    <property type="entry name" value="Resolvase, N-terminal catalytic domain"/>
    <property type="match status" value="1"/>
</dbReference>
<sequence length="322" mass="36828">MCYFKTGGKTLNYQVDENGKIMNQQPEQITALYCRLSRDDELQGDSNSIVNQKSILSKYAEEHRLLNTRFFIDDGVSGTTFDRPGLNEMLALIDEEKVSTVIVKDMSRLGRDYLKVGLLTEIQLPEKGVRFIAINDGVDSNQGVSEFIAFRNVINEWYAKDTSKKIKAVFTAKGQSGKPLSTFPPYGYIKDPEDKNRWIVDEAAAEVVREIFRLCMEGNGPTKIARILSERRVLIPSAYAKSNGRSAPADVPADRCKWCDSTVAHILERKEYLGHTVNFKTYKESFRNKKQRKNPKENQMVFENTHQPIIEQDVWDTVQQLR</sequence>
<evidence type="ECO:0000313" key="2">
    <source>
        <dbReference type="EMBL" id="EHN60737.1"/>
    </source>
</evidence>
<keyword evidence="3" id="KW-1185">Reference proteome</keyword>
<dbReference type="SMART" id="SM00857">
    <property type="entry name" value="Resolvase"/>
    <property type="match status" value="1"/>
</dbReference>
<dbReference type="PANTHER" id="PTHR30461">
    <property type="entry name" value="DNA-INVERTASE FROM LAMBDOID PROPHAGE"/>
    <property type="match status" value="1"/>
</dbReference>
<dbReference type="InterPro" id="IPR006119">
    <property type="entry name" value="Resolv_N"/>
</dbReference>
<dbReference type="InterPro" id="IPR011109">
    <property type="entry name" value="DNA_bind_recombinase_dom"/>
</dbReference>
<protein>
    <submittedName>
        <fullName evidence="2">Resolvase protein</fullName>
    </submittedName>
</protein>
<evidence type="ECO:0000313" key="3">
    <source>
        <dbReference type="Proteomes" id="UP000003597"/>
    </source>
</evidence>
<dbReference type="InterPro" id="IPR038109">
    <property type="entry name" value="DNA_bind_recomb_sf"/>
</dbReference>
<dbReference type="Gene3D" id="3.90.1750.20">
    <property type="entry name" value="Putative Large Serine Recombinase, Chain B, Domain 2"/>
    <property type="match status" value="1"/>
</dbReference>
<dbReference type="CDD" id="cd03770">
    <property type="entry name" value="SR_TndX_transposase"/>
    <property type="match status" value="1"/>
</dbReference>
<name>A0AB72Z7G6_LISIO</name>
<dbReference type="InterPro" id="IPR050639">
    <property type="entry name" value="SSR_resolvase"/>
</dbReference>
<dbReference type="PROSITE" id="PS51737">
    <property type="entry name" value="RECOMBINASE_DNA_BIND"/>
    <property type="match status" value="1"/>
</dbReference>
<dbReference type="GO" id="GO:0003677">
    <property type="term" value="F:DNA binding"/>
    <property type="evidence" value="ECO:0007669"/>
    <property type="project" value="InterPro"/>
</dbReference>
<organism evidence="2 3">
    <name type="scientific">Listeria innocua ATCC 33091</name>
    <dbReference type="NCBI Taxonomy" id="1002366"/>
    <lineage>
        <taxon>Bacteria</taxon>
        <taxon>Bacillati</taxon>
        <taxon>Bacillota</taxon>
        <taxon>Bacilli</taxon>
        <taxon>Bacillales</taxon>
        <taxon>Listeriaceae</taxon>
        <taxon>Listeria</taxon>
    </lineage>
</organism>
<dbReference type="PANTHER" id="PTHR30461:SF23">
    <property type="entry name" value="DNA RECOMBINASE-RELATED"/>
    <property type="match status" value="1"/>
</dbReference>